<organism evidence="3 4">
    <name type="scientific">Gaetbulibacter aestuarii</name>
    <dbReference type="NCBI Taxonomy" id="1502358"/>
    <lineage>
        <taxon>Bacteria</taxon>
        <taxon>Pseudomonadati</taxon>
        <taxon>Bacteroidota</taxon>
        <taxon>Flavobacteriia</taxon>
        <taxon>Flavobacteriales</taxon>
        <taxon>Flavobacteriaceae</taxon>
        <taxon>Gaetbulibacter</taxon>
    </lineage>
</organism>
<evidence type="ECO:0000313" key="4">
    <source>
        <dbReference type="Proteomes" id="UP001610100"/>
    </source>
</evidence>
<feature type="transmembrane region" description="Helical" evidence="1">
    <location>
        <begin position="264"/>
        <end position="281"/>
    </location>
</feature>
<feature type="domain" description="EamA" evidence="2">
    <location>
        <begin position="10"/>
        <end position="138"/>
    </location>
</feature>
<feature type="domain" description="EamA" evidence="2">
    <location>
        <begin position="150"/>
        <end position="278"/>
    </location>
</feature>
<feature type="transmembrane region" description="Helical" evidence="1">
    <location>
        <begin position="151"/>
        <end position="168"/>
    </location>
</feature>
<dbReference type="PANTHER" id="PTHR22911">
    <property type="entry name" value="ACYL-MALONYL CONDENSING ENZYME-RELATED"/>
    <property type="match status" value="1"/>
</dbReference>
<comment type="caution">
    <text evidence="3">The sequence shown here is derived from an EMBL/GenBank/DDBJ whole genome shotgun (WGS) entry which is preliminary data.</text>
</comment>
<feature type="transmembrane region" description="Helical" evidence="1">
    <location>
        <begin position="240"/>
        <end position="258"/>
    </location>
</feature>
<keyword evidence="4" id="KW-1185">Reference proteome</keyword>
<protein>
    <submittedName>
        <fullName evidence="3">DMT family transporter</fullName>
    </submittedName>
</protein>
<accession>A0ABW7MW73</accession>
<evidence type="ECO:0000313" key="3">
    <source>
        <dbReference type="EMBL" id="MFH6771081.1"/>
    </source>
</evidence>
<keyword evidence="1" id="KW-1133">Transmembrane helix</keyword>
<sequence>MINNQHTKELSMLAIATLLISTSGVLGKFINLPPPTIIWLRCALGGLFLYLFCRYKSYSINLKSSKDLPTILLSALLLGTHWTTYFYALKFSNVALGMLSLFTFPVITALLEPLFFKTKFNAVHILLGVIVLVGIYILAPDFNFESSDVKGILLGVFSAFCYALRNLFLKRHVKKYNGTVLMLHQIGILSVVMLPVMFFMDVSNLTTQYPYVILLALVTTAIGHSLFIHSLKYFSVSTASLINSVQPIFGIIMAYVFLNEIPNVNTFIGGALILTTAIIESNRSGKVKKNSPS</sequence>
<dbReference type="EMBL" id="JBAWKB010000001">
    <property type="protein sequence ID" value="MFH6771081.1"/>
    <property type="molecule type" value="Genomic_DNA"/>
</dbReference>
<dbReference type="Proteomes" id="UP001610100">
    <property type="component" value="Unassembled WGS sequence"/>
</dbReference>
<keyword evidence="1" id="KW-0472">Membrane</keyword>
<dbReference type="InterPro" id="IPR037185">
    <property type="entry name" value="EmrE-like"/>
</dbReference>
<dbReference type="RefSeq" id="WP_344739960.1">
    <property type="nucleotide sequence ID" value="NZ_BAABAY010000001.1"/>
</dbReference>
<proteinExistence type="predicted"/>
<evidence type="ECO:0000259" key="2">
    <source>
        <dbReference type="Pfam" id="PF00892"/>
    </source>
</evidence>
<evidence type="ECO:0000256" key="1">
    <source>
        <dbReference type="SAM" id="Phobius"/>
    </source>
</evidence>
<name>A0ABW7MW73_9FLAO</name>
<feature type="transmembrane region" description="Helical" evidence="1">
    <location>
        <begin position="94"/>
        <end position="115"/>
    </location>
</feature>
<feature type="transmembrane region" description="Helical" evidence="1">
    <location>
        <begin position="37"/>
        <end position="55"/>
    </location>
</feature>
<feature type="transmembrane region" description="Helical" evidence="1">
    <location>
        <begin position="67"/>
        <end position="88"/>
    </location>
</feature>
<feature type="transmembrane region" description="Helical" evidence="1">
    <location>
        <begin position="180"/>
        <end position="199"/>
    </location>
</feature>
<reference evidence="3 4" key="1">
    <citation type="submission" date="2024-02" db="EMBL/GenBank/DDBJ databases">
        <title>A Gaetbulibacter species isolated from tidal flats and genomic insights of their niches.</title>
        <authorList>
            <person name="Ye Y."/>
        </authorList>
    </citation>
    <scope>NUCLEOTIDE SEQUENCE [LARGE SCALE GENOMIC DNA]</scope>
    <source>
        <strain evidence="3 4">KYW382</strain>
    </source>
</reference>
<dbReference type="Pfam" id="PF00892">
    <property type="entry name" value="EamA"/>
    <property type="match status" value="2"/>
</dbReference>
<gene>
    <name evidence="3" type="ORF">V8G58_03970</name>
</gene>
<keyword evidence="1" id="KW-0812">Transmembrane</keyword>
<feature type="transmembrane region" description="Helical" evidence="1">
    <location>
        <begin position="211"/>
        <end position="228"/>
    </location>
</feature>
<dbReference type="PANTHER" id="PTHR22911:SF79">
    <property type="entry name" value="MOBA-LIKE NTP TRANSFERASE DOMAIN-CONTAINING PROTEIN"/>
    <property type="match status" value="1"/>
</dbReference>
<dbReference type="SUPFAM" id="SSF103481">
    <property type="entry name" value="Multidrug resistance efflux transporter EmrE"/>
    <property type="match status" value="2"/>
</dbReference>
<dbReference type="InterPro" id="IPR000620">
    <property type="entry name" value="EamA_dom"/>
</dbReference>
<feature type="transmembrane region" description="Helical" evidence="1">
    <location>
        <begin position="122"/>
        <end position="139"/>
    </location>
</feature>